<accession>A0A1R1I108</accession>
<proteinExistence type="inferred from homology"/>
<organism evidence="4 5">
    <name type="scientific">Azonexus hydrophilus</name>
    <dbReference type="NCBI Taxonomy" id="418702"/>
    <lineage>
        <taxon>Bacteria</taxon>
        <taxon>Pseudomonadati</taxon>
        <taxon>Pseudomonadota</taxon>
        <taxon>Betaproteobacteria</taxon>
        <taxon>Rhodocyclales</taxon>
        <taxon>Azonexaceae</taxon>
        <taxon>Azonexus</taxon>
    </lineage>
</organism>
<gene>
    <name evidence="4" type="ORF">BJN45_13560</name>
</gene>
<dbReference type="AlphaFoldDB" id="A0A1R1I108"/>
<dbReference type="Gene3D" id="1.20.120.50">
    <property type="entry name" value="Hemerythrin-like"/>
    <property type="match status" value="1"/>
</dbReference>
<dbReference type="STRING" id="418702.BJN45_13560"/>
<comment type="similarity">
    <text evidence="1">Belongs to the hemerythrin family.</text>
</comment>
<protein>
    <recommendedName>
        <fullName evidence="6">Hemerythrin-like domain-containing protein</fullName>
    </recommendedName>
</protein>
<dbReference type="RefSeq" id="WP_076096161.1">
    <property type="nucleotide sequence ID" value="NZ_MTHD01000005.1"/>
</dbReference>
<evidence type="ECO:0000256" key="2">
    <source>
        <dbReference type="ARBA" id="ARBA00022723"/>
    </source>
</evidence>
<dbReference type="InterPro" id="IPR035938">
    <property type="entry name" value="Hemerythrin-like_sf"/>
</dbReference>
<keyword evidence="3" id="KW-0408">Iron</keyword>
<evidence type="ECO:0000313" key="4">
    <source>
        <dbReference type="EMBL" id="OMG52339.1"/>
    </source>
</evidence>
<dbReference type="SUPFAM" id="SSF47188">
    <property type="entry name" value="Hemerythrin-like"/>
    <property type="match status" value="1"/>
</dbReference>
<evidence type="ECO:0000313" key="5">
    <source>
        <dbReference type="Proteomes" id="UP000187526"/>
    </source>
</evidence>
<dbReference type="Proteomes" id="UP000187526">
    <property type="component" value="Unassembled WGS sequence"/>
</dbReference>
<dbReference type="OrthoDB" id="9180369at2"/>
<keyword evidence="5" id="KW-1185">Reference proteome</keyword>
<sequence>MQLICDEAVERMHRDHAYMLDLIHRIKASCDRSDKIDNCRDCQSNHREFCHSNIEQLVRAFVEATLKHNAIESLYMAESVPKAHRIAHNNAHLVIAEQLRAIRVIFTEDGNCVLAIHGIDKVLQTLQSHFQEFDRHLEDYLTAHA</sequence>
<dbReference type="GO" id="GO:0046872">
    <property type="term" value="F:metal ion binding"/>
    <property type="evidence" value="ECO:0007669"/>
    <property type="project" value="UniProtKB-KW"/>
</dbReference>
<evidence type="ECO:0000256" key="1">
    <source>
        <dbReference type="ARBA" id="ARBA00010587"/>
    </source>
</evidence>
<name>A0A1R1I108_9RHOO</name>
<evidence type="ECO:0000256" key="3">
    <source>
        <dbReference type="ARBA" id="ARBA00023004"/>
    </source>
</evidence>
<reference evidence="4 5" key="1">
    <citation type="submission" date="2016-10" db="EMBL/GenBank/DDBJ databases">
        <title>Alkaliphiles isolated from bioreactors.</title>
        <authorList>
            <person name="Salah Z."/>
            <person name="Rout S.P."/>
            <person name="Humphreys P.N."/>
        </authorList>
    </citation>
    <scope>NUCLEOTIDE SEQUENCE [LARGE SCALE GENOMIC DNA]</scope>
    <source>
        <strain evidence="4 5">ZS02</strain>
    </source>
</reference>
<comment type="caution">
    <text evidence="4">The sequence shown here is derived from an EMBL/GenBank/DDBJ whole genome shotgun (WGS) entry which is preliminary data.</text>
</comment>
<keyword evidence="2" id="KW-0479">Metal-binding</keyword>
<dbReference type="EMBL" id="MTHD01000005">
    <property type="protein sequence ID" value="OMG52339.1"/>
    <property type="molecule type" value="Genomic_DNA"/>
</dbReference>
<evidence type="ECO:0008006" key="6">
    <source>
        <dbReference type="Google" id="ProtNLM"/>
    </source>
</evidence>